<reference evidence="7 8" key="1">
    <citation type="submission" date="2021-06" db="EMBL/GenBank/DDBJ databases">
        <title>Bacillus sp. RD4P76, an endophyte from a halophyte.</title>
        <authorList>
            <person name="Sun J.-Q."/>
        </authorList>
    </citation>
    <scope>NUCLEOTIDE SEQUENCE [LARGE SCALE GENOMIC DNA]</scope>
    <source>
        <strain evidence="7 8">CGMCC 1.15917</strain>
    </source>
</reference>
<evidence type="ECO:0000256" key="4">
    <source>
        <dbReference type="ARBA" id="ARBA00022842"/>
    </source>
</evidence>
<keyword evidence="2" id="KW-0547">Nucleotide-binding</keyword>
<organism evidence="7 8">
    <name type="scientific">Evansella tamaricis</name>
    <dbReference type="NCBI Taxonomy" id="2069301"/>
    <lineage>
        <taxon>Bacteria</taxon>
        <taxon>Bacillati</taxon>
        <taxon>Bacillota</taxon>
        <taxon>Bacilli</taxon>
        <taxon>Bacillales</taxon>
        <taxon>Bacillaceae</taxon>
        <taxon>Evansella</taxon>
    </lineage>
</organism>
<dbReference type="NCBIfam" id="NF002850">
    <property type="entry name" value="PRK03114.1"/>
    <property type="match status" value="1"/>
</dbReference>
<comment type="caution">
    <text evidence="7">The sequence shown here is derived from an EMBL/GenBank/DDBJ whole genome shotgun (WGS) entry which is preliminary data.</text>
</comment>
<dbReference type="PANTHER" id="PTHR34699:SF2">
    <property type="entry name" value="NON-CANONICAL PURINE NTP PHOSPHATASE_PRRC1 DOMAIN-CONTAINING PROTEIN"/>
    <property type="match status" value="1"/>
</dbReference>
<proteinExistence type="predicted"/>
<gene>
    <name evidence="7" type="ORF">KS419_18545</name>
</gene>
<dbReference type="InterPro" id="IPR026533">
    <property type="entry name" value="NTPase/PRRC1"/>
</dbReference>
<evidence type="ECO:0000313" key="7">
    <source>
        <dbReference type="EMBL" id="MBU9713731.1"/>
    </source>
</evidence>
<accession>A0ABS6JJ73</accession>
<keyword evidence="8" id="KW-1185">Reference proteome</keyword>
<dbReference type="PANTHER" id="PTHR34699">
    <property type="match status" value="1"/>
</dbReference>
<evidence type="ECO:0000256" key="5">
    <source>
        <dbReference type="ARBA" id="ARBA00023080"/>
    </source>
</evidence>
<keyword evidence="4" id="KW-0460">Magnesium</keyword>
<dbReference type="RefSeq" id="WP_217067881.1">
    <property type="nucleotide sequence ID" value="NZ_JAHQCS010000151.1"/>
</dbReference>
<sequence length="171" mass="18912">MISELYLGSNNPAKKKAVEHVFPNEVMIITQDVPSFVSPQPFSDEETRKGAINRATYLVEKLGASFAIGLEGGVVEDGEEMLLCNWGALATNTGELYIAGGARIYLPQDLADMIRNGLELGEAIDKWANKKKVREGEGTIGILTDGEITRDTMFEHVVRLLYGQWKFFKGE</sequence>
<dbReference type="Proteomes" id="UP000784880">
    <property type="component" value="Unassembled WGS sequence"/>
</dbReference>
<dbReference type="EMBL" id="JAHQCS010000151">
    <property type="protein sequence ID" value="MBU9713731.1"/>
    <property type="molecule type" value="Genomic_DNA"/>
</dbReference>
<evidence type="ECO:0000313" key="8">
    <source>
        <dbReference type="Proteomes" id="UP000784880"/>
    </source>
</evidence>
<keyword evidence="5" id="KW-0546">Nucleotide metabolism</keyword>
<evidence type="ECO:0000259" key="6">
    <source>
        <dbReference type="Pfam" id="PF01931"/>
    </source>
</evidence>
<evidence type="ECO:0000256" key="3">
    <source>
        <dbReference type="ARBA" id="ARBA00022801"/>
    </source>
</evidence>
<dbReference type="InterPro" id="IPR050299">
    <property type="entry name" value="YjjX_NTPase"/>
</dbReference>
<evidence type="ECO:0000256" key="2">
    <source>
        <dbReference type="ARBA" id="ARBA00022741"/>
    </source>
</evidence>
<keyword evidence="3" id="KW-0378">Hydrolase</keyword>
<evidence type="ECO:0000256" key="1">
    <source>
        <dbReference type="ARBA" id="ARBA00022723"/>
    </source>
</evidence>
<feature type="domain" description="Non-canonical purine NTP phosphatase/PRRC1" evidence="6">
    <location>
        <begin position="8"/>
        <end position="159"/>
    </location>
</feature>
<dbReference type="Pfam" id="PF01931">
    <property type="entry name" value="NTPase_I-T"/>
    <property type="match status" value="1"/>
</dbReference>
<name>A0ABS6JJ73_9BACI</name>
<keyword evidence="1" id="KW-0479">Metal-binding</keyword>
<protein>
    <submittedName>
        <fullName evidence="7">DUF84 family protein</fullName>
    </submittedName>
</protein>